<dbReference type="InterPro" id="IPR041581">
    <property type="entry name" value="Glyoxalase_6"/>
</dbReference>
<dbReference type="InterPro" id="IPR029068">
    <property type="entry name" value="Glyas_Bleomycin-R_OHBP_Dase"/>
</dbReference>
<feature type="domain" description="VOC" evidence="1">
    <location>
        <begin position="22"/>
        <end position="137"/>
    </location>
</feature>
<organism evidence="2 3">
    <name type="scientific">Mycolicibacterium neworleansense</name>
    <dbReference type="NCBI Taxonomy" id="146018"/>
    <lineage>
        <taxon>Bacteria</taxon>
        <taxon>Bacillati</taxon>
        <taxon>Actinomycetota</taxon>
        <taxon>Actinomycetes</taxon>
        <taxon>Mycobacteriales</taxon>
        <taxon>Mycobacteriaceae</taxon>
        <taxon>Mycolicibacterium</taxon>
    </lineage>
</organism>
<dbReference type="AlphaFoldDB" id="A0A0H5RK94"/>
<dbReference type="InterPro" id="IPR037523">
    <property type="entry name" value="VOC_core"/>
</dbReference>
<keyword evidence="2" id="KW-0223">Dioxygenase</keyword>
<evidence type="ECO:0000313" key="2">
    <source>
        <dbReference type="EMBL" id="CRZ14186.1"/>
    </source>
</evidence>
<reference evidence="3" key="1">
    <citation type="submission" date="2015-07" db="EMBL/GenBank/DDBJ databases">
        <authorList>
            <person name="Urmite Genomes"/>
        </authorList>
    </citation>
    <scope>NUCLEOTIDE SEQUENCE [LARGE SCALE GENOMIC DNA]</scope>
    <source>
        <strain evidence="3">type strain: ATCC 49404</strain>
    </source>
</reference>
<accession>A0A0H5RK94</accession>
<protein>
    <submittedName>
        <fullName evidence="2">Glyoxalase/bleomycin resistance protein/dioxygenase</fullName>
    </submittedName>
</protein>
<keyword evidence="3" id="KW-1185">Reference proteome</keyword>
<dbReference type="PROSITE" id="PS51819">
    <property type="entry name" value="VOC"/>
    <property type="match status" value="1"/>
</dbReference>
<evidence type="ECO:0000259" key="1">
    <source>
        <dbReference type="PROSITE" id="PS51819"/>
    </source>
</evidence>
<dbReference type="STRING" id="146018.BN2156_01034"/>
<dbReference type="PANTHER" id="PTHR35908">
    <property type="entry name" value="HYPOTHETICAL FUSION PROTEIN"/>
    <property type="match status" value="1"/>
</dbReference>
<dbReference type="Proteomes" id="UP000199147">
    <property type="component" value="Unassembled WGS sequence"/>
</dbReference>
<gene>
    <name evidence="2" type="ORF">BN2156_01034</name>
</gene>
<dbReference type="EMBL" id="CWKH01000001">
    <property type="protein sequence ID" value="CRZ14186.1"/>
    <property type="molecule type" value="Genomic_DNA"/>
</dbReference>
<evidence type="ECO:0000313" key="3">
    <source>
        <dbReference type="Proteomes" id="UP000199147"/>
    </source>
</evidence>
<dbReference type="Gene3D" id="3.10.180.10">
    <property type="entry name" value="2,3-Dihydroxybiphenyl 1,2-Dioxygenase, domain 1"/>
    <property type="match status" value="1"/>
</dbReference>
<name>A0A0H5RK94_9MYCO</name>
<dbReference type="CDD" id="cd06587">
    <property type="entry name" value="VOC"/>
    <property type="match status" value="1"/>
</dbReference>
<proteinExistence type="predicted"/>
<dbReference type="GO" id="GO:0051213">
    <property type="term" value="F:dioxygenase activity"/>
    <property type="evidence" value="ECO:0007669"/>
    <property type="project" value="UniProtKB-KW"/>
</dbReference>
<dbReference type="SUPFAM" id="SSF54593">
    <property type="entry name" value="Glyoxalase/Bleomycin resistance protein/Dihydroxybiphenyl dioxygenase"/>
    <property type="match status" value="1"/>
</dbReference>
<keyword evidence="2" id="KW-0560">Oxidoreductase</keyword>
<dbReference type="Pfam" id="PF18029">
    <property type="entry name" value="Glyoxalase_6"/>
    <property type="match status" value="1"/>
</dbReference>
<sequence>MSPVRAGLSVVAFGNTGEMIGTLRSIVLDCRDPAALAAFYAELLGGDVTTEDDTWVVVTDPAGRRVACQYSPEHEPPDFPDPQGSQQIHLDVEVDDPDAAQRRVLALGATRVPGAVEDKDFRVFRDPAGHPFCLVWGID</sequence>
<dbReference type="PANTHER" id="PTHR35908:SF1">
    <property type="entry name" value="CONSERVED PROTEIN"/>
    <property type="match status" value="1"/>
</dbReference>